<organism evidence="1">
    <name type="scientific">Vibrio vulnificus</name>
    <dbReference type="NCBI Taxonomy" id="672"/>
    <lineage>
        <taxon>Bacteria</taxon>
        <taxon>Pseudomonadati</taxon>
        <taxon>Pseudomonadota</taxon>
        <taxon>Gammaproteobacteria</taxon>
        <taxon>Vibrionales</taxon>
        <taxon>Vibrionaceae</taxon>
        <taxon>Vibrio</taxon>
    </lineage>
</organism>
<dbReference type="Proteomes" id="UP000863257">
    <property type="component" value="Unassembled WGS sequence"/>
</dbReference>
<gene>
    <name evidence="1" type="ORF">I7730_07515</name>
</gene>
<dbReference type="AlphaFoldDB" id="A0A8H9KAF3"/>
<sequence length="65" mass="7027">MAMKTSKNSDQVGLLGKGSYHPLLDGCSFFDIALAYILLRQLIVGGVEKEEGGLRLFPQSGQISQ</sequence>
<evidence type="ECO:0000313" key="1">
    <source>
        <dbReference type="EMBL" id="HAS8539634.1"/>
    </source>
</evidence>
<name>A0A8H9KAF3_VIBVL</name>
<accession>A0A8H9KAF3</accession>
<proteinExistence type="predicted"/>
<comment type="caution">
    <text evidence="1">The sequence shown here is derived from an EMBL/GenBank/DDBJ whole genome shotgun (WGS) entry which is preliminary data.</text>
</comment>
<protein>
    <submittedName>
        <fullName evidence="1">Uncharacterized protein</fullName>
    </submittedName>
</protein>
<reference evidence="1" key="2">
    <citation type="submission" date="2019-01" db="EMBL/GenBank/DDBJ databases">
        <authorList>
            <consortium name="NCBI Pathogen Detection Project"/>
        </authorList>
    </citation>
    <scope>NUCLEOTIDE SEQUENCE</scope>
    <source>
        <strain evidence="1">BCW_3452</strain>
    </source>
</reference>
<dbReference type="EMBL" id="DACRBY010000007">
    <property type="protein sequence ID" value="HAS8539634.1"/>
    <property type="molecule type" value="Genomic_DNA"/>
</dbReference>
<reference evidence="1" key="1">
    <citation type="journal article" date="2018" name="Genome Biol.">
        <title>SKESA: strategic k-mer extension for scrupulous assemblies.</title>
        <authorList>
            <person name="Souvorov A."/>
            <person name="Agarwala R."/>
            <person name="Lipman D.J."/>
        </authorList>
    </citation>
    <scope>NUCLEOTIDE SEQUENCE</scope>
    <source>
        <strain evidence="1">BCW_3452</strain>
    </source>
</reference>